<protein>
    <submittedName>
        <fullName evidence="1">Uncharacterized protein</fullName>
    </submittedName>
</protein>
<dbReference type="EMBL" id="JAACJP010000007">
    <property type="protein sequence ID" value="KAF5383042.1"/>
    <property type="molecule type" value="Genomic_DNA"/>
</dbReference>
<keyword evidence="2" id="KW-1185">Reference proteome</keyword>
<proteinExistence type="predicted"/>
<dbReference type="AlphaFoldDB" id="A0A8H5HGZ8"/>
<dbReference type="Proteomes" id="UP000565441">
    <property type="component" value="Unassembled WGS sequence"/>
</dbReference>
<comment type="caution">
    <text evidence="1">The sequence shown here is derived from an EMBL/GenBank/DDBJ whole genome shotgun (WGS) entry which is preliminary data.</text>
</comment>
<evidence type="ECO:0000313" key="1">
    <source>
        <dbReference type="EMBL" id="KAF5383042.1"/>
    </source>
</evidence>
<name>A0A8H5HGZ8_9AGAR</name>
<evidence type="ECO:0000313" key="2">
    <source>
        <dbReference type="Proteomes" id="UP000565441"/>
    </source>
</evidence>
<organism evidence="1 2">
    <name type="scientific">Tricholomella constricta</name>
    <dbReference type="NCBI Taxonomy" id="117010"/>
    <lineage>
        <taxon>Eukaryota</taxon>
        <taxon>Fungi</taxon>
        <taxon>Dikarya</taxon>
        <taxon>Basidiomycota</taxon>
        <taxon>Agaricomycotina</taxon>
        <taxon>Agaricomycetes</taxon>
        <taxon>Agaricomycetidae</taxon>
        <taxon>Agaricales</taxon>
        <taxon>Tricholomatineae</taxon>
        <taxon>Lyophyllaceae</taxon>
        <taxon>Tricholomella</taxon>
    </lineage>
</organism>
<dbReference type="OrthoDB" id="3015518at2759"/>
<reference evidence="1 2" key="1">
    <citation type="journal article" date="2020" name="ISME J.">
        <title>Uncovering the hidden diversity of litter-decomposition mechanisms in mushroom-forming fungi.</title>
        <authorList>
            <person name="Floudas D."/>
            <person name="Bentzer J."/>
            <person name="Ahren D."/>
            <person name="Johansson T."/>
            <person name="Persson P."/>
            <person name="Tunlid A."/>
        </authorList>
    </citation>
    <scope>NUCLEOTIDE SEQUENCE [LARGE SCALE GENOMIC DNA]</scope>
    <source>
        <strain evidence="1 2">CBS 661.87</strain>
    </source>
</reference>
<accession>A0A8H5HGZ8</accession>
<gene>
    <name evidence="1" type="ORF">D9615_004794</name>
</gene>
<sequence length="157" mass="17999">MVLPPDRFFSLTTLEIRDKIRNRTPRRWAGAIELDSDSDSDSWVLDSSRTYWGLVPHFLSSVRSGLLPKLVNLWVNQEALSMSKASFQERIFSHGGGFYSVDELWTLGDNDKENVRKAEWISILRAVFVRLESLRVGFWPLSAREVGHVLECCSPDN</sequence>